<dbReference type="Gene3D" id="1.20.1050.60">
    <property type="entry name" value="alpha-1,2-mannosidase"/>
    <property type="match status" value="1"/>
</dbReference>
<keyword evidence="4" id="KW-0732">Signal</keyword>
<dbReference type="SMART" id="SM01149">
    <property type="entry name" value="DUF1237"/>
    <property type="match status" value="1"/>
</dbReference>
<feature type="chain" id="PRO_5011966102" evidence="4">
    <location>
        <begin position="21"/>
        <end position="1192"/>
    </location>
</feature>
<protein>
    <submittedName>
        <fullName evidence="7">Metal-independent alpha-mannosidase</fullName>
    </submittedName>
</protein>
<dbReference type="eggNOG" id="COG3537">
    <property type="taxonomic scope" value="Bacteria"/>
</dbReference>
<comment type="cofactor">
    <cofactor evidence="1">
        <name>Ca(2+)</name>
        <dbReference type="ChEBI" id="CHEBI:29108"/>
    </cofactor>
</comment>
<organism evidence="7 8">
    <name type="scientific">Alistipes onderdonkii</name>
    <dbReference type="NCBI Taxonomy" id="328813"/>
    <lineage>
        <taxon>Bacteria</taxon>
        <taxon>Pseudomonadati</taxon>
        <taxon>Bacteroidota</taxon>
        <taxon>Bacteroidia</taxon>
        <taxon>Bacteroidales</taxon>
        <taxon>Rikenellaceae</taxon>
        <taxon>Alistipes</taxon>
    </lineage>
</organism>
<dbReference type="Gene3D" id="3.30.2080.10">
    <property type="entry name" value="GH92 mannosidase domain"/>
    <property type="match status" value="1"/>
</dbReference>
<dbReference type="RefSeq" id="WP_087401847.1">
    <property type="nucleotide sequence ID" value="NZ_JADMTG010000003.1"/>
</dbReference>
<dbReference type="InterPro" id="IPR005887">
    <property type="entry name" value="GH92_a_mannosidase_put"/>
</dbReference>
<dbReference type="InterPro" id="IPR014718">
    <property type="entry name" value="GH-type_carb-bd"/>
</dbReference>
<dbReference type="InterPro" id="IPR041371">
    <property type="entry name" value="GH92_N"/>
</dbReference>
<evidence type="ECO:0000256" key="1">
    <source>
        <dbReference type="ARBA" id="ARBA00001913"/>
    </source>
</evidence>
<keyword evidence="3" id="KW-0106">Calcium</keyword>
<evidence type="ECO:0000256" key="2">
    <source>
        <dbReference type="ARBA" id="ARBA00011245"/>
    </source>
</evidence>
<dbReference type="InterPro" id="IPR012341">
    <property type="entry name" value="6hp_glycosidase-like_sf"/>
</dbReference>
<dbReference type="Pfam" id="PF07971">
    <property type="entry name" value="Glyco_hydro_92"/>
    <property type="match status" value="1"/>
</dbReference>
<dbReference type="eggNOG" id="COG3538">
    <property type="taxonomic scope" value="Bacteria"/>
</dbReference>
<evidence type="ECO:0000259" key="6">
    <source>
        <dbReference type="Pfam" id="PF17678"/>
    </source>
</evidence>
<dbReference type="EMBL" id="NFHB01000003">
    <property type="protein sequence ID" value="OUN04032.1"/>
    <property type="molecule type" value="Genomic_DNA"/>
</dbReference>
<dbReference type="PROSITE" id="PS51257">
    <property type="entry name" value="PROKAR_LIPOPROTEIN"/>
    <property type="match status" value="1"/>
</dbReference>
<dbReference type="OrthoDB" id="9762711at2"/>
<evidence type="ECO:0000256" key="4">
    <source>
        <dbReference type="SAM" id="SignalP"/>
    </source>
</evidence>
<accession>A0A1Y3QWH3</accession>
<dbReference type="SUPFAM" id="SSF48208">
    <property type="entry name" value="Six-hairpin glycosidases"/>
    <property type="match status" value="2"/>
</dbReference>
<evidence type="ECO:0000259" key="5">
    <source>
        <dbReference type="Pfam" id="PF07971"/>
    </source>
</evidence>
<comment type="subunit">
    <text evidence="2">Monomer.</text>
</comment>
<dbReference type="GO" id="GO:0005975">
    <property type="term" value="P:carbohydrate metabolic process"/>
    <property type="evidence" value="ECO:0007669"/>
    <property type="project" value="InterPro"/>
</dbReference>
<evidence type="ECO:0000313" key="7">
    <source>
        <dbReference type="EMBL" id="OUN04032.1"/>
    </source>
</evidence>
<dbReference type="Pfam" id="PF17678">
    <property type="entry name" value="Glyco_hydro_92N"/>
    <property type="match status" value="1"/>
</dbReference>
<proteinExistence type="predicted"/>
<dbReference type="Gene3D" id="2.70.98.10">
    <property type="match status" value="1"/>
</dbReference>
<feature type="signal peptide" evidence="4">
    <location>
        <begin position="1"/>
        <end position="20"/>
    </location>
</feature>
<name>A0A1Y3QWH3_9BACT</name>
<dbReference type="PANTHER" id="PTHR31047">
    <property type="entry name" value="MEIOTICALLY UP-REGULATED GENE 157 PROTEIN"/>
    <property type="match status" value="1"/>
</dbReference>
<comment type="caution">
    <text evidence="7">The sequence shown here is derived from an EMBL/GenBank/DDBJ whole genome shotgun (WGS) entry which is preliminary data.</text>
</comment>
<dbReference type="GO" id="GO:0030246">
    <property type="term" value="F:carbohydrate binding"/>
    <property type="evidence" value="ECO:0007669"/>
    <property type="project" value="InterPro"/>
</dbReference>
<feature type="domain" description="Glycosyl hydrolase family 92 N-terminal" evidence="6">
    <location>
        <begin position="28"/>
        <end position="263"/>
    </location>
</feature>
<evidence type="ECO:0000313" key="8">
    <source>
        <dbReference type="Proteomes" id="UP000195772"/>
    </source>
</evidence>
<dbReference type="Pfam" id="PF06824">
    <property type="entry name" value="Glyco_hydro_125"/>
    <property type="match status" value="1"/>
</dbReference>
<dbReference type="AlphaFoldDB" id="A0A1Y3QWH3"/>
<dbReference type="Gene3D" id="1.20.1610.10">
    <property type="entry name" value="alpha-1,2-mannosidases domains"/>
    <property type="match status" value="1"/>
</dbReference>
<dbReference type="InterPro" id="IPR008313">
    <property type="entry name" value="GH125"/>
</dbReference>
<evidence type="ECO:0000256" key="3">
    <source>
        <dbReference type="ARBA" id="ARBA00022837"/>
    </source>
</evidence>
<dbReference type="FunFam" id="3.30.2080.10:FF:000001">
    <property type="entry name" value="Alpha-1,2-mannosidase subfamily"/>
    <property type="match status" value="1"/>
</dbReference>
<dbReference type="Gene3D" id="1.50.10.10">
    <property type="match status" value="1"/>
</dbReference>
<dbReference type="PANTHER" id="PTHR31047:SF0">
    <property type="entry name" value="MEIOTICALLY UP-REGULATED GENE 157 PROTEIN"/>
    <property type="match status" value="1"/>
</dbReference>
<gene>
    <name evidence="7" type="ORF">B5G41_06115</name>
</gene>
<reference evidence="8" key="1">
    <citation type="submission" date="2017-04" db="EMBL/GenBank/DDBJ databases">
        <title>Function of individual gut microbiota members based on whole genome sequencing of pure cultures obtained from chicken caecum.</title>
        <authorList>
            <person name="Medvecky M."/>
            <person name="Cejkova D."/>
            <person name="Polansky O."/>
            <person name="Karasova D."/>
            <person name="Kubasova T."/>
            <person name="Cizek A."/>
            <person name="Rychlik I."/>
        </authorList>
    </citation>
    <scope>NUCLEOTIDE SEQUENCE [LARGE SCALE GENOMIC DNA]</scope>
    <source>
        <strain evidence="8">An90</strain>
    </source>
</reference>
<dbReference type="InterPro" id="IPR012939">
    <property type="entry name" value="Glyco_hydro_92"/>
</dbReference>
<dbReference type="NCBIfam" id="TIGR01180">
    <property type="entry name" value="aman2_put"/>
    <property type="match status" value="1"/>
</dbReference>
<feature type="domain" description="Glycosyl hydrolase family 92" evidence="5">
    <location>
        <begin position="269"/>
        <end position="730"/>
    </location>
</feature>
<sequence length="1192" mass="132441">MKLSGLLFAAALLGSCTQPAAEENYTRHVDPKIGTGGHGHVFVGANVPFGLVQVGPTSIPQTWDWCSGYHASDSTVIGFSHTHLSGTGIGDLFDITVMPVVGEVTYARGEENDPASGLWSYADRTREITKPGYYSVPLVRYGITAELTATERVGLHRYTFPASDAAAVVFDLENGGCWDKATDTGFRFSDDSTRIAGWRCSTGWAKNQEVYFVAEFSKPAKGISYLQPGEIDDSKMPRIAARYARVDFDTAEGEQVLVKVALSPVSIEGAKANLAAELPGWDFDATAAAADKAWNDELSKVKIETEDETSKRIFYTALYHTMVAPSLFCDVNGDYRGADGKVHENPGRDTYTTFSLWDTYRAAMPLMTVLHPERMPDIIQTMLHIADEQGRLPVWHLWGNETDCMVGNPGIVAVADAIVKGIGGFDREKAFETIRKTAMNPDRGNGLRMEYGYIPCEMFNEAVAYDMEYALADGAAARAAEALGKAEDAKYFEERSHSYRNYFDPQTGFMRGRDSKKGWRTPFNAFASTHRADDYCEGNAWQYTWLAPHDVAGLVGCFGSRARMLEKLDSLFTVSSVVEGGETSPDISGLIGQYAHGNEPSHHILYLYTMLGQPWETADKVREVLTTLYHAAPDGLSGNEDVGQMSAWYVLSSLGMYEAEPAGGRYWFGSPLFDRVEITVPGGTFTIVAENNSAANKYIQRVWLNGQPYTKPWIGHADVMKGGELRFEMGAEEKVWYCPDEPEAYADQRPAEEQRLFKSEAVEGEIARVCGLLTNERLRWMFANCFPNTLDTTVHYGEDEAGNPDTYVYTGDIPAMWLRDSGAQVWPYVQLCKEDPALQKMIAGVIRRQFKLINIDPYANAFNVGPTGDGEDVGYPGNDQSPWVFERKWEIDSHCYPLRLAHHYWKTTGDTSVFDGEWISAMRNIVKTLKEQQMKEGPGDYIFLRTTDRQLDTRCHVGRGNPVKPVGLIVSAFRPSDDATTFGFLVPSNFMAVTSLRKAAEILTAVNGERELAAECTALADEVAGALQQYAVVEHPEFGKIYAFEVDGFGGCFLMDDANVPSLLAMPYLGDVERTDPIYENTRRFVWSEENPYFWRGSAGEGIGGPHIGVEMIWPMSIMMRAFTSEDDAEIRDCIVALMTTDAGTGFMHESFSRHDAANFTRPWFAWQNTLFGELILKLVNENKVDLLNSID</sequence>
<dbReference type="Proteomes" id="UP000195772">
    <property type="component" value="Unassembled WGS sequence"/>
</dbReference>
<dbReference type="InterPro" id="IPR008928">
    <property type="entry name" value="6-hairpin_glycosidase_sf"/>
</dbReference>